<dbReference type="AlphaFoldDB" id="D4GN03"/>
<evidence type="ECO:0000256" key="1">
    <source>
        <dbReference type="SAM" id="Phobius"/>
    </source>
</evidence>
<accession>D4GN03</accession>
<dbReference type="EMBL" id="CP001875">
    <property type="protein sequence ID" value="ADD78495.1"/>
    <property type="molecule type" value="Genomic_DNA"/>
</dbReference>
<evidence type="ECO:0000313" key="3">
    <source>
        <dbReference type="Proteomes" id="UP000001702"/>
    </source>
</evidence>
<dbReference type="KEGG" id="pam:PANA_3328"/>
<keyword evidence="1" id="KW-1133">Transmembrane helix</keyword>
<keyword evidence="1" id="KW-0472">Membrane</keyword>
<gene>
    <name evidence="2" type="primary">ylaC</name>
    <name evidence="2" type="ordered locus">PANA_3328</name>
</gene>
<keyword evidence="1" id="KW-0812">Transmembrane</keyword>
<feature type="transmembrane region" description="Helical" evidence="1">
    <location>
        <begin position="69"/>
        <end position="88"/>
    </location>
</feature>
<dbReference type="Proteomes" id="UP000001702">
    <property type="component" value="Chromosome"/>
</dbReference>
<proteinExistence type="predicted"/>
<dbReference type="STRING" id="706191.PANA_3328"/>
<dbReference type="InterPro" id="IPR019713">
    <property type="entry name" value="Memb_YlaC"/>
</dbReference>
<name>D4GN03_PANAM</name>
<keyword evidence="3" id="KW-1185">Reference proteome</keyword>
<dbReference type="Pfam" id="PF10777">
    <property type="entry name" value="YlaC"/>
    <property type="match status" value="1"/>
</dbReference>
<feature type="transmembrane region" description="Helical" evidence="1">
    <location>
        <begin position="94"/>
        <end position="113"/>
    </location>
</feature>
<dbReference type="HOGENOM" id="CLU_134298_0_0_6"/>
<dbReference type="eggNOG" id="ENOG50328KF">
    <property type="taxonomic scope" value="Bacteria"/>
</dbReference>
<sequence>MKAKLLYKKWRHLCLNGLTVICSNCYQLKVRGTMDAIKQILIDEINTLNREERRDNLPRFSFSFLKKHPGLWAVMYLCYGLCVALIFSTEMLGWPAFWFATAFVLVMSFLMLLDINPKYRFEDIDALDLRVCYNGEWYYVQPVPEQAVSRIMSLPDAPERVKTGIDRLLKQKGEVDFYDVYYLTWGHRQAAQV</sequence>
<reference evidence="2 3" key="1">
    <citation type="journal article" date="2010" name="J. Bacteriol.">
        <title>Genome sequence of Pantoea ananatis LMG20103, the causative agent of Eucalyptus blight and dieback.</title>
        <authorList>
            <person name="De Maayer P."/>
            <person name="Chan W.Y."/>
            <person name="Venter S.N."/>
            <person name="Toth I.K."/>
            <person name="Birch P.R."/>
            <person name="Joubert F."/>
            <person name="Coutinho T.A."/>
        </authorList>
    </citation>
    <scope>NUCLEOTIDE SEQUENCE [LARGE SCALE GENOMIC DNA]</scope>
    <source>
        <strain evidence="2 3">LMG 20103</strain>
    </source>
</reference>
<organism evidence="2 3">
    <name type="scientific">Pantoea ananatis (strain LMG 20103)</name>
    <dbReference type="NCBI Taxonomy" id="706191"/>
    <lineage>
        <taxon>Bacteria</taxon>
        <taxon>Pseudomonadati</taxon>
        <taxon>Pseudomonadota</taxon>
        <taxon>Gammaproteobacteria</taxon>
        <taxon>Enterobacterales</taxon>
        <taxon>Erwiniaceae</taxon>
        <taxon>Pantoea</taxon>
    </lineage>
</organism>
<evidence type="ECO:0000313" key="2">
    <source>
        <dbReference type="EMBL" id="ADD78495.1"/>
    </source>
</evidence>
<protein>
    <submittedName>
        <fullName evidence="2">YlaC</fullName>
    </submittedName>
</protein>